<dbReference type="RefSeq" id="WP_209244628.1">
    <property type="nucleotide sequence ID" value="NZ_CP180296.1"/>
</dbReference>
<evidence type="ECO:0008006" key="3">
    <source>
        <dbReference type="Google" id="ProtNLM"/>
    </source>
</evidence>
<dbReference type="EMBL" id="JAGHKT020000043">
    <property type="protein sequence ID" value="MCM5673488.1"/>
    <property type="molecule type" value="Genomic_DNA"/>
</dbReference>
<proteinExistence type="predicted"/>
<evidence type="ECO:0000313" key="2">
    <source>
        <dbReference type="Proteomes" id="UP000665944"/>
    </source>
</evidence>
<name>A0A8X8GUQ2_STAHO</name>
<accession>A0A8X8GUQ2</accession>
<evidence type="ECO:0000313" key="1">
    <source>
        <dbReference type="EMBL" id="MCM5673488.1"/>
    </source>
</evidence>
<gene>
    <name evidence="1" type="ORF">J7T32_012220</name>
</gene>
<reference evidence="1 2" key="1">
    <citation type="submission" date="2022-06" db="EMBL/GenBank/DDBJ databases">
        <title>Staphylococcus hominis ShoR14 genome sequence.</title>
        <authorList>
            <person name="Yeo C.C."/>
            <person name="Chew C.H."/>
            <person name="Che Hamzah A.M."/>
            <person name="Al-Trad E.I."/>
        </authorList>
    </citation>
    <scope>NUCLEOTIDE SEQUENCE [LARGE SCALE GENOMIC DNA]</scope>
    <source>
        <strain evidence="1 2">ShoR14</strain>
    </source>
</reference>
<keyword evidence="2" id="KW-1185">Reference proteome</keyword>
<sequence>MVKIKRKVEMTLPELIEWGFKNEIKNIEFVSNFFEKKSVIFNLSGWAEFSDEYAYLPEDTFTVEIEEEVTEDTKLPKCLEISFDRKSGRDIAVVYENCSVKQLTDRNPEHLLDIRTIHLVNDDGTVKLIWKNGELVGDE</sequence>
<comment type="caution">
    <text evidence="1">The sequence shown here is derived from an EMBL/GenBank/DDBJ whole genome shotgun (WGS) entry which is preliminary data.</text>
</comment>
<protein>
    <recommendedName>
        <fullName evidence="3">Phage protein</fullName>
    </recommendedName>
</protein>
<dbReference type="Proteomes" id="UP000665944">
    <property type="component" value="Unassembled WGS sequence"/>
</dbReference>
<dbReference type="AlphaFoldDB" id="A0A8X8GUQ2"/>
<organism evidence="1 2">
    <name type="scientific">Staphylococcus hominis</name>
    <dbReference type="NCBI Taxonomy" id="1290"/>
    <lineage>
        <taxon>Bacteria</taxon>
        <taxon>Bacillati</taxon>
        <taxon>Bacillota</taxon>
        <taxon>Bacilli</taxon>
        <taxon>Bacillales</taxon>
        <taxon>Staphylococcaceae</taxon>
        <taxon>Staphylococcus</taxon>
    </lineage>
</organism>